<comment type="subunit">
    <text evidence="11">Homodimer.</text>
</comment>
<keyword evidence="2 11" id="KW-0963">Cytoplasm</keyword>
<dbReference type="STRING" id="561720.SAMN06275492_11736"/>
<comment type="catalytic activity">
    <reaction evidence="9 11">
        <text>tRNA(Tyr) + L-tyrosine + ATP = L-tyrosyl-tRNA(Tyr) + AMP + diphosphate + H(+)</text>
        <dbReference type="Rhea" id="RHEA:10220"/>
        <dbReference type="Rhea" id="RHEA-COMP:9706"/>
        <dbReference type="Rhea" id="RHEA-COMP:9707"/>
        <dbReference type="ChEBI" id="CHEBI:15378"/>
        <dbReference type="ChEBI" id="CHEBI:30616"/>
        <dbReference type="ChEBI" id="CHEBI:33019"/>
        <dbReference type="ChEBI" id="CHEBI:58315"/>
        <dbReference type="ChEBI" id="CHEBI:78442"/>
        <dbReference type="ChEBI" id="CHEBI:78536"/>
        <dbReference type="ChEBI" id="CHEBI:456215"/>
        <dbReference type="EC" id="6.1.1.1"/>
    </reaction>
</comment>
<dbReference type="GO" id="GO:0003723">
    <property type="term" value="F:RNA binding"/>
    <property type="evidence" value="ECO:0007669"/>
    <property type="project" value="UniProtKB-KW"/>
</dbReference>
<dbReference type="EMBL" id="FXBB01000017">
    <property type="protein sequence ID" value="SMG32556.1"/>
    <property type="molecule type" value="Genomic_DNA"/>
</dbReference>
<feature type="binding site" evidence="11">
    <location>
        <position position="36"/>
    </location>
    <ligand>
        <name>L-tyrosine</name>
        <dbReference type="ChEBI" id="CHEBI:58315"/>
    </ligand>
</feature>
<evidence type="ECO:0000256" key="10">
    <source>
        <dbReference type="ARBA" id="ARBA00060965"/>
    </source>
</evidence>
<dbReference type="PANTHER" id="PTHR11766:SF0">
    <property type="entry name" value="TYROSINE--TRNA LIGASE, MITOCHONDRIAL"/>
    <property type="match status" value="1"/>
</dbReference>
<evidence type="ECO:0000256" key="12">
    <source>
        <dbReference type="PROSITE-ProRule" id="PRU00182"/>
    </source>
</evidence>
<dbReference type="SUPFAM" id="SSF55174">
    <property type="entry name" value="Alpha-L RNA-binding motif"/>
    <property type="match status" value="1"/>
</dbReference>
<dbReference type="InterPro" id="IPR024088">
    <property type="entry name" value="Tyr-tRNA-ligase_bac-type"/>
</dbReference>
<dbReference type="EC" id="6.1.1.1" evidence="11"/>
<keyword evidence="7 11" id="KW-0648">Protein biosynthesis</keyword>
<dbReference type="Proteomes" id="UP000193355">
    <property type="component" value="Unassembled WGS sequence"/>
</dbReference>
<dbReference type="Pfam" id="PF00579">
    <property type="entry name" value="tRNA-synt_1b"/>
    <property type="match status" value="1"/>
</dbReference>
<dbReference type="SUPFAM" id="SSF52374">
    <property type="entry name" value="Nucleotidylyl transferase"/>
    <property type="match status" value="1"/>
</dbReference>
<comment type="subcellular location">
    <subcellularLocation>
        <location evidence="1 11">Cytoplasm</location>
    </subcellularLocation>
</comment>
<dbReference type="Gene3D" id="1.10.240.10">
    <property type="entry name" value="Tyrosyl-Transfer RNA Synthetase"/>
    <property type="match status" value="1"/>
</dbReference>
<comment type="function">
    <text evidence="11">Catalyzes the attachment of tyrosine to tRNA(Tyr) in a two-step reaction: tyrosine is first activated by ATP to form Tyr-AMP and then transferred to the acceptor end of tRNA(Tyr).</text>
</comment>
<evidence type="ECO:0000256" key="2">
    <source>
        <dbReference type="ARBA" id="ARBA00022490"/>
    </source>
</evidence>
<evidence type="ECO:0000256" key="8">
    <source>
        <dbReference type="ARBA" id="ARBA00023146"/>
    </source>
</evidence>
<feature type="domain" description="Tyrosine--tRNA ligase SYY-like C-terminal" evidence="13">
    <location>
        <begin position="345"/>
        <end position="422"/>
    </location>
</feature>
<evidence type="ECO:0000256" key="5">
    <source>
        <dbReference type="ARBA" id="ARBA00022840"/>
    </source>
</evidence>
<dbReference type="GO" id="GO:0006437">
    <property type="term" value="P:tyrosyl-tRNA aminoacylation"/>
    <property type="evidence" value="ECO:0007669"/>
    <property type="project" value="UniProtKB-UniRule"/>
</dbReference>
<sequence length="427" mass="47771">MEQGGLKILRDRGYIDWCSHPDELEKLFQEERVTAYVGFDPTADSLHVGHLIPLMGLAWLQKLGHKPLLLAGGGTGMIGDPSGKSKERNLLSIDIIRENVAGIKKQLAHFVDFDCGENSAVLLNNYDWLGDIPFLDFLRDVGRYFSVNYMIAKEHVKSRINDPEKTLSFTEFSYTLLQAYDFLHLNRVYGCKLQMGGNDQQGNIVSGIELIRKVDGKQVYGGTNPLLLTSSGTKFGKTEGGAVWLDKERTSPYRFYQFWINSEDSAVEKLMKLFTFMPLEEIAEIMGRHTSSPERREAQKILAYEITSLVHGSDSADMAKRASDILFGGDFDVKDLSPEMMKTLESEAPFSKINQPMPISLAELMIEAGAASSKGESKRLIKGGGVSLNGTKISDEHHELDENSLLQDGYVFLKVGKKRFFVLRHGE</sequence>
<keyword evidence="5 11" id="KW-0067">ATP-binding</keyword>
<feature type="binding site" evidence="11">
    <location>
        <position position="178"/>
    </location>
    <ligand>
        <name>L-tyrosine</name>
        <dbReference type="ChEBI" id="CHEBI:58315"/>
    </ligand>
</feature>
<keyword evidence="8 11" id="KW-0030">Aminoacyl-tRNA synthetase</keyword>
<dbReference type="GO" id="GO:0005829">
    <property type="term" value="C:cytosol"/>
    <property type="evidence" value="ECO:0007669"/>
    <property type="project" value="TreeGrafter"/>
</dbReference>
<protein>
    <recommendedName>
        <fullName evidence="11">Tyrosine--tRNA ligase</fullName>
        <ecNumber evidence="11">6.1.1.1</ecNumber>
    </recommendedName>
    <alternativeName>
        <fullName evidence="11">Tyrosyl-tRNA synthetase</fullName>
        <shortName evidence="11">TyrRS</shortName>
    </alternativeName>
</protein>
<keyword evidence="4 11" id="KW-0547">Nucleotide-binding</keyword>
<feature type="short sequence motif" description="'KMSKS' region" evidence="11">
    <location>
        <begin position="234"/>
        <end position="238"/>
    </location>
</feature>
<dbReference type="Gene3D" id="3.40.50.620">
    <property type="entry name" value="HUPs"/>
    <property type="match status" value="1"/>
</dbReference>
<dbReference type="NCBIfam" id="TIGR00234">
    <property type="entry name" value="tyrS"/>
    <property type="match status" value="1"/>
</dbReference>
<feature type="binding site" evidence="11">
    <location>
        <position position="174"/>
    </location>
    <ligand>
        <name>L-tyrosine</name>
        <dbReference type="ChEBI" id="CHEBI:58315"/>
    </ligand>
</feature>
<dbReference type="CDD" id="cd00165">
    <property type="entry name" value="S4"/>
    <property type="match status" value="1"/>
</dbReference>
<evidence type="ECO:0000259" key="13">
    <source>
        <dbReference type="Pfam" id="PF22421"/>
    </source>
</evidence>
<evidence type="ECO:0000313" key="14">
    <source>
        <dbReference type="EMBL" id="SMG32556.1"/>
    </source>
</evidence>
<comment type="similarity">
    <text evidence="10 11">Belongs to the class-I aminoacyl-tRNA synthetase family. TyrS type 1 subfamily.</text>
</comment>
<dbReference type="PROSITE" id="PS00178">
    <property type="entry name" value="AA_TRNA_LIGASE_I"/>
    <property type="match status" value="1"/>
</dbReference>
<dbReference type="RefSeq" id="WP_085544751.1">
    <property type="nucleotide sequence ID" value="NZ_FXBB01000017.1"/>
</dbReference>
<gene>
    <name evidence="11" type="primary">tyrS</name>
    <name evidence="14" type="ORF">SAMN06275492_11736</name>
</gene>
<evidence type="ECO:0000256" key="6">
    <source>
        <dbReference type="ARBA" id="ARBA00022884"/>
    </source>
</evidence>
<keyword evidence="6 12" id="KW-0694">RNA-binding</keyword>
<evidence type="ECO:0000256" key="9">
    <source>
        <dbReference type="ARBA" id="ARBA00048248"/>
    </source>
</evidence>
<dbReference type="GO" id="GO:0005524">
    <property type="term" value="F:ATP binding"/>
    <property type="evidence" value="ECO:0007669"/>
    <property type="project" value="UniProtKB-UniRule"/>
</dbReference>
<dbReference type="InterPro" id="IPR036986">
    <property type="entry name" value="S4_RNA-bd_sf"/>
</dbReference>
<feature type="short sequence motif" description="'HIGH' region" evidence="11">
    <location>
        <begin position="41"/>
        <end position="50"/>
    </location>
</feature>
<dbReference type="InterPro" id="IPR024107">
    <property type="entry name" value="Tyr-tRNA-ligase_bac_1"/>
</dbReference>
<dbReference type="InterPro" id="IPR001412">
    <property type="entry name" value="aa-tRNA-synth_I_CS"/>
</dbReference>
<dbReference type="GO" id="GO:0004831">
    <property type="term" value="F:tyrosine-tRNA ligase activity"/>
    <property type="evidence" value="ECO:0007669"/>
    <property type="project" value="UniProtKB-UniRule"/>
</dbReference>
<dbReference type="PANTHER" id="PTHR11766">
    <property type="entry name" value="TYROSYL-TRNA SYNTHETASE"/>
    <property type="match status" value="1"/>
</dbReference>
<evidence type="ECO:0000256" key="4">
    <source>
        <dbReference type="ARBA" id="ARBA00022741"/>
    </source>
</evidence>
<keyword evidence="15" id="KW-1185">Reference proteome</keyword>
<dbReference type="InterPro" id="IPR002307">
    <property type="entry name" value="Tyr-tRNA-ligase"/>
</dbReference>
<dbReference type="HAMAP" id="MF_02006">
    <property type="entry name" value="Tyr_tRNA_synth_type1"/>
    <property type="match status" value="1"/>
</dbReference>
<name>A0A1X7JXG9_9BACT</name>
<evidence type="ECO:0000313" key="15">
    <source>
        <dbReference type="Proteomes" id="UP000193355"/>
    </source>
</evidence>
<evidence type="ECO:0000256" key="1">
    <source>
        <dbReference type="ARBA" id="ARBA00004496"/>
    </source>
</evidence>
<evidence type="ECO:0000256" key="7">
    <source>
        <dbReference type="ARBA" id="ARBA00022917"/>
    </source>
</evidence>
<proteinExistence type="inferred from homology"/>
<dbReference type="CDD" id="cd00805">
    <property type="entry name" value="TyrRS_core"/>
    <property type="match status" value="1"/>
</dbReference>
<dbReference type="FunFam" id="3.40.50.620:FF:000008">
    <property type="entry name" value="Tyrosine--tRNA ligase"/>
    <property type="match status" value="1"/>
</dbReference>
<dbReference type="PRINTS" id="PR01040">
    <property type="entry name" value="TRNASYNTHTYR"/>
</dbReference>
<feature type="binding site" evidence="11">
    <location>
        <position position="237"/>
    </location>
    <ligand>
        <name>ATP</name>
        <dbReference type="ChEBI" id="CHEBI:30616"/>
    </ligand>
</feature>
<dbReference type="FunFam" id="1.10.240.10:FF:000001">
    <property type="entry name" value="Tyrosine--tRNA ligase"/>
    <property type="match status" value="1"/>
</dbReference>
<dbReference type="OrthoDB" id="9804243at2"/>
<dbReference type="PROSITE" id="PS50889">
    <property type="entry name" value="S4"/>
    <property type="match status" value="1"/>
</dbReference>
<accession>A0A1X7JXG9</accession>
<dbReference type="Pfam" id="PF22421">
    <property type="entry name" value="SYY_C-terminal"/>
    <property type="match status" value="1"/>
</dbReference>
<dbReference type="InterPro" id="IPR054608">
    <property type="entry name" value="SYY-like_C"/>
</dbReference>
<evidence type="ECO:0000256" key="11">
    <source>
        <dbReference type="HAMAP-Rule" id="MF_02006"/>
    </source>
</evidence>
<dbReference type="InterPro" id="IPR014729">
    <property type="entry name" value="Rossmann-like_a/b/a_fold"/>
</dbReference>
<organism evidence="14 15">
    <name type="scientific">Dethiosulfovibrio salsuginis</name>
    <dbReference type="NCBI Taxonomy" id="561720"/>
    <lineage>
        <taxon>Bacteria</taxon>
        <taxon>Thermotogati</taxon>
        <taxon>Synergistota</taxon>
        <taxon>Synergistia</taxon>
        <taxon>Synergistales</taxon>
        <taxon>Dethiosulfovibrionaceae</taxon>
        <taxon>Dethiosulfovibrio</taxon>
    </lineage>
</organism>
<dbReference type="AlphaFoldDB" id="A0A1X7JXG9"/>
<dbReference type="GO" id="GO:0042803">
    <property type="term" value="F:protein homodimerization activity"/>
    <property type="evidence" value="ECO:0007669"/>
    <property type="project" value="UniProtKB-ARBA"/>
</dbReference>
<reference evidence="15" key="1">
    <citation type="submission" date="2017-04" db="EMBL/GenBank/DDBJ databases">
        <authorList>
            <person name="Varghese N."/>
            <person name="Submissions S."/>
        </authorList>
    </citation>
    <scope>NUCLEOTIDE SEQUENCE [LARGE SCALE GENOMIC DNA]</scope>
    <source>
        <strain evidence="15">USBA 82</strain>
    </source>
</reference>
<evidence type="ECO:0000256" key="3">
    <source>
        <dbReference type="ARBA" id="ARBA00022598"/>
    </source>
</evidence>
<dbReference type="InterPro" id="IPR002305">
    <property type="entry name" value="aa-tRNA-synth_Ic"/>
</dbReference>
<keyword evidence="3 11" id="KW-0436">Ligase</keyword>
<dbReference type="Gene3D" id="3.10.290.10">
    <property type="entry name" value="RNA-binding S4 domain"/>
    <property type="match status" value="1"/>
</dbReference>